<proteinExistence type="predicted"/>
<feature type="signal peptide" evidence="1">
    <location>
        <begin position="1"/>
        <end position="19"/>
    </location>
</feature>
<sequence length="173" mass="20105">MKKILFVLLGLFISACAYAESPQLQFIKGMYDSNISKLKADETKDNKSDYRTIKDHYSFFSKYLDDNIKRLYSIYTKEKSLDETPLGLRRDCNYFYYLFIWMGLYLDPSAKLTFSEPSENMVQVTVGATKKTDVEGTVTYLVRCQKDGDCKIADIYKWGNFFTQHLAFKCGLL</sequence>
<dbReference type="EMBL" id="MEIV01000040">
    <property type="protein sequence ID" value="PIT62955.1"/>
    <property type="molecule type" value="Genomic_DNA"/>
</dbReference>
<name>A0A2N9Y4M8_9NEIS</name>
<evidence type="ECO:0008006" key="4">
    <source>
        <dbReference type="Google" id="ProtNLM"/>
    </source>
</evidence>
<gene>
    <name evidence="2" type="ORF">BHC47_11325</name>
</gene>
<evidence type="ECO:0000256" key="1">
    <source>
        <dbReference type="SAM" id="SignalP"/>
    </source>
</evidence>
<dbReference type="PROSITE" id="PS51257">
    <property type="entry name" value="PROKAR_LIPOPROTEIN"/>
    <property type="match status" value="1"/>
</dbReference>
<comment type="caution">
    <text evidence="2">The sequence shown here is derived from an EMBL/GenBank/DDBJ whole genome shotgun (WGS) entry which is preliminary data.</text>
</comment>
<protein>
    <recommendedName>
        <fullName evidence="4">DUF3828 domain-containing protein</fullName>
    </recommendedName>
</protein>
<dbReference type="AlphaFoldDB" id="A0A2N9Y4M8"/>
<dbReference type="Proteomes" id="UP000231094">
    <property type="component" value="Unassembled WGS sequence"/>
</dbReference>
<reference evidence="2 3" key="1">
    <citation type="journal article" date="2017" name="MBio">
        <title>Type VI secretion-mediated competition in the bee gut microbiome.</title>
        <authorList>
            <person name="Steele M.I."/>
            <person name="Kwong W.K."/>
            <person name="Powell J.E."/>
            <person name="Whiteley M."/>
            <person name="Moran N.A."/>
        </authorList>
    </citation>
    <scope>NUCLEOTIDE SEQUENCE [LARGE SCALE GENOMIC DNA]</scope>
    <source>
        <strain evidence="2 3">PEB0171</strain>
    </source>
</reference>
<evidence type="ECO:0000313" key="2">
    <source>
        <dbReference type="EMBL" id="PIT62955.1"/>
    </source>
</evidence>
<feature type="chain" id="PRO_5014653938" description="DUF3828 domain-containing protein" evidence="1">
    <location>
        <begin position="20"/>
        <end position="173"/>
    </location>
</feature>
<organism evidence="2 3">
    <name type="scientific">Snodgrassella alvi</name>
    <dbReference type="NCBI Taxonomy" id="1196083"/>
    <lineage>
        <taxon>Bacteria</taxon>
        <taxon>Pseudomonadati</taxon>
        <taxon>Pseudomonadota</taxon>
        <taxon>Betaproteobacteria</taxon>
        <taxon>Neisseriales</taxon>
        <taxon>Neisseriaceae</taxon>
        <taxon>Snodgrassella</taxon>
    </lineage>
</organism>
<accession>A0A2N9Y4M8</accession>
<dbReference type="RefSeq" id="WP_100115569.1">
    <property type="nucleotide sequence ID" value="NZ_CP160206.2"/>
</dbReference>
<evidence type="ECO:0000313" key="3">
    <source>
        <dbReference type="Proteomes" id="UP000231094"/>
    </source>
</evidence>
<keyword evidence="1" id="KW-0732">Signal</keyword>